<organism evidence="2 3">
    <name type="scientific">Clunio marinus</name>
    <dbReference type="NCBI Taxonomy" id="568069"/>
    <lineage>
        <taxon>Eukaryota</taxon>
        <taxon>Metazoa</taxon>
        <taxon>Ecdysozoa</taxon>
        <taxon>Arthropoda</taxon>
        <taxon>Hexapoda</taxon>
        <taxon>Insecta</taxon>
        <taxon>Pterygota</taxon>
        <taxon>Neoptera</taxon>
        <taxon>Endopterygota</taxon>
        <taxon>Diptera</taxon>
        <taxon>Nematocera</taxon>
        <taxon>Chironomoidea</taxon>
        <taxon>Chironomidae</taxon>
        <taxon>Clunio</taxon>
    </lineage>
</organism>
<sequence>MPQHILILSNFLLSLAMPMRMQKGGGGLYKVNILQLAVSVTFDFSSLDFADKDDGKSCSQKMDLV</sequence>
<dbReference type="EMBL" id="CVRI01000059">
    <property type="protein sequence ID" value="CRL03281.1"/>
    <property type="molecule type" value="Genomic_DNA"/>
</dbReference>
<feature type="signal peptide" evidence="1">
    <location>
        <begin position="1"/>
        <end position="16"/>
    </location>
</feature>
<keyword evidence="3" id="KW-1185">Reference proteome</keyword>
<dbReference type="Proteomes" id="UP000183832">
    <property type="component" value="Unassembled WGS sequence"/>
</dbReference>
<reference evidence="2 3" key="1">
    <citation type="submission" date="2015-04" db="EMBL/GenBank/DDBJ databases">
        <authorList>
            <person name="Syromyatnikov M.Y."/>
            <person name="Popov V.N."/>
        </authorList>
    </citation>
    <scope>NUCLEOTIDE SEQUENCE [LARGE SCALE GENOMIC DNA]</scope>
</reference>
<dbReference type="AlphaFoldDB" id="A0A1J1IXK4"/>
<gene>
    <name evidence="2" type="ORF">CLUMA_CG016729</name>
</gene>
<protein>
    <submittedName>
        <fullName evidence="2">CLUMA_CG016729, isoform A</fullName>
    </submittedName>
</protein>
<feature type="chain" id="PRO_5012723876" evidence="1">
    <location>
        <begin position="17"/>
        <end position="65"/>
    </location>
</feature>
<evidence type="ECO:0000256" key="1">
    <source>
        <dbReference type="SAM" id="SignalP"/>
    </source>
</evidence>
<proteinExistence type="predicted"/>
<keyword evidence="1" id="KW-0732">Signal</keyword>
<accession>A0A1J1IXK4</accession>
<evidence type="ECO:0000313" key="2">
    <source>
        <dbReference type="EMBL" id="CRL03281.1"/>
    </source>
</evidence>
<name>A0A1J1IXK4_9DIPT</name>
<evidence type="ECO:0000313" key="3">
    <source>
        <dbReference type="Proteomes" id="UP000183832"/>
    </source>
</evidence>